<name>S4TEH3_9VIRU</name>
<sequence length="315" mass="34253">MAAKKAQRIDDCQRTLSVLSPSTSVGTLTAHVPDLLMRANRRQYEQCRAYDVSVQIVMEDSGSTRNYEIYTLSNAWWVKRSIEMAKGVYLDATKKERMLLAETGRTAKWGDFIISCATGAAGNFADLVQYSPASSGDDMTAAEVASDESIYEGARTGTDLKDDDGDNMGFSVLGADQTGPGVFNIFDEYLLTRQHVSPADTRAGPYADLLEIDEDAMLSLKGDGDQAPYDLDAFPSPFVMADSVGFDGNPHHTARTVSKTFTAPLGIVIIKKKSLNSETNFLADEQILIHARKGTYKGVHAPAYRAMKGLHSGLA</sequence>
<proteinExistence type="predicted"/>
<organism evidence="1">
    <name type="scientific">uncultured marine virus</name>
    <dbReference type="NCBI Taxonomy" id="186617"/>
    <lineage>
        <taxon>Viruses</taxon>
        <taxon>environmental samples</taxon>
    </lineage>
</organism>
<evidence type="ECO:0000313" key="1">
    <source>
        <dbReference type="EMBL" id="AGA18299.1"/>
    </source>
</evidence>
<dbReference type="EMBL" id="JX904216">
    <property type="protein sequence ID" value="AGA18299.1"/>
    <property type="molecule type" value="Genomic_DNA"/>
</dbReference>
<reference evidence="1" key="1">
    <citation type="journal article" date="2013" name="ISME J.">
        <title>Previously unknown and highly divergent ssDNA viruses populate the oceans.</title>
        <authorList>
            <person name="Labonte J.M."/>
            <person name="Suttle C.A."/>
        </authorList>
    </citation>
    <scope>NUCLEOTIDE SEQUENCE</scope>
</reference>
<accession>S4TEH3</accession>
<protein>
    <submittedName>
        <fullName evidence="1">Uncharacterized protein</fullName>
    </submittedName>
</protein>